<dbReference type="Proteomes" id="UP001221763">
    <property type="component" value="Unassembled WGS sequence"/>
</dbReference>
<evidence type="ECO:0000313" key="1">
    <source>
        <dbReference type="EMBL" id="MDC9031838.1"/>
    </source>
</evidence>
<protein>
    <submittedName>
        <fullName evidence="1">Uncharacterized protein</fullName>
    </submittedName>
</protein>
<evidence type="ECO:0000313" key="2">
    <source>
        <dbReference type="Proteomes" id="UP001221763"/>
    </source>
</evidence>
<proteinExistence type="predicted"/>
<reference evidence="1 2" key="1">
    <citation type="journal article" date="2023" name="Plant">
        <title>Draft Genome Sequence Resource of CBPPT1, a 'Candidatus Phytoplasma trifolii'-Related Strain Associated with Potato Purple Top Disease in the Columbia Basin, U.S.A.</title>
        <authorList>
            <person name="Wei W."/>
            <person name="Shao J."/>
            <person name="Bottner-Parker K.D."/>
            <person name="Zhao Y."/>
        </authorList>
    </citation>
    <scope>NUCLEOTIDE SEQUENCE [LARGE SCALE GENOMIC DNA]</scope>
    <source>
        <strain evidence="1 2">CBPPT1</strain>
    </source>
</reference>
<keyword evidence="2" id="KW-1185">Reference proteome</keyword>
<organism evidence="1 2">
    <name type="scientific">Columbia Basin potato purple top phytoplasma</name>
    <dbReference type="NCBI Taxonomy" id="307134"/>
    <lineage>
        <taxon>Bacteria</taxon>
        <taxon>Bacillati</taxon>
        <taxon>Mycoplasmatota</taxon>
        <taxon>Mollicutes</taxon>
        <taxon>Acholeplasmatales</taxon>
        <taxon>Acholeplasmataceae</taxon>
        <taxon>Candidatus Phytoplasma</taxon>
        <taxon>16SrVI (Clover proliferation group)</taxon>
    </lineage>
</organism>
<gene>
    <name evidence="1" type="ORF">M8044_000057</name>
</gene>
<dbReference type="EMBL" id="JANHJP010000001">
    <property type="protein sequence ID" value="MDC9031838.1"/>
    <property type="molecule type" value="Genomic_DNA"/>
</dbReference>
<comment type="caution">
    <text evidence="1">The sequence shown here is derived from an EMBL/GenBank/DDBJ whole genome shotgun (WGS) entry which is preliminary data.</text>
</comment>
<accession>A0ABT5L8E0</accession>
<name>A0ABT5L8E0_9MOLU</name>
<sequence length="47" mass="5789">MFFNIFHSKTTFFIFVKLKIQKNIKKSNNFDHFLKNAYINLKIFVFL</sequence>